<feature type="transmembrane region" description="Helical" evidence="1">
    <location>
        <begin position="220"/>
        <end position="249"/>
    </location>
</feature>
<gene>
    <name evidence="3" type="ORF">ERS132440_02121</name>
    <name evidence="2" type="ORF">ERS132457_00991</name>
</gene>
<keyword evidence="1" id="KW-0812">Transmembrane</keyword>
<sequence>MKKSIWNASLEESMGLVTDRYIQTSMEDIDKNGYGKKIIGFLTVEFFIFLISFIGPYSDKEVGNILFVEAKILFSIPVWLGLLVIVHYLMDVRKIRHNRILSYYYFNWNMFLMVSLLNYQVFVLCAIGSAMFFGSLIAVILNLSIIIFVIAERYLWFKKEVLNGLYGNQLVSNPLNDVMEKFVVLGKKYGGLIAFPFFVFRLFLPNQGEGIYQNDLLRNLVMVFAVVLPVFGFYFIVAIVFSCIQGFYINKYKEDYRILSGYSIEDWYGKKSKRYKESLGK</sequence>
<name>A0A116N4N4_STRSU</name>
<dbReference type="EMBL" id="FIIB01000033">
    <property type="protein sequence ID" value="CYV91289.1"/>
    <property type="molecule type" value="Genomic_DNA"/>
</dbReference>
<reference evidence="4 5" key="1">
    <citation type="submission" date="2016-02" db="EMBL/GenBank/DDBJ databases">
        <authorList>
            <consortium name="Pathogen Informatics"/>
        </authorList>
    </citation>
    <scope>NUCLEOTIDE SEQUENCE [LARGE SCALE GENOMIC DNA]</scope>
    <source>
        <strain evidence="3 5">LSS78</strain>
        <strain evidence="2 4">LSS95</strain>
    </source>
</reference>
<feature type="transmembrane region" description="Helical" evidence="1">
    <location>
        <begin position="127"/>
        <end position="151"/>
    </location>
</feature>
<accession>A0A116N4N4</accession>
<evidence type="ECO:0000313" key="3">
    <source>
        <dbReference type="EMBL" id="CYV91289.1"/>
    </source>
</evidence>
<keyword evidence="1" id="KW-0472">Membrane</keyword>
<evidence type="ECO:0000256" key="1">
    <source>
        <dbReference type="SAM" id="Phobius"/>
    </source>
</evidence>
<protein>
    <submittedName>
        <fullName evidence="2">Uncharacterized protein</fullName>
    </submittedName>
</protein>
<evidence type="ECO:0000313" key="4">
    <source>
        <dbReference type="Proteomes" id="UP000069831"/>
    </source>
</evidence>
<dbReference type="RefSeq" id="WP_044682423.1">
    <property type="nucleotide sequence ID" value="NZ_CEEK01000134.1"/>
</dbReference>
<proteinExistence type="predicted"/>
<feature type="transmembrane region" description="Helical" evidence="1">
    <location>
        <begin position="70"/>
        <end position="90"/>
    </location>
</feature>
<feature type="transmembrane region" description="Helical" evidence="1">
    <location>
        <begin position="189"/>
        <end position="208"/>
    </location>
</feature>
<dbReference type="EMBL" id="FIIR01000008">
    <property type="protein sequence ID" value="CYV81592.1"/>
    <property type="molecule type" value="Genomic_DNA"/>
</dbReference>
<dbReference type="Proteomes" id="UP000074356">
    <property type="component" value="Unassembled WGS sequence"/>
</dbReference>
<evidence type="ECO:0000313" key="2">
    <source>
        <dbReference type="EMBL" id="CYV81592.1"/>
    </source>
</evidence>
<feature type="transmembrane region" description="Helical" evidence="1">
    <location>
        <begin position="102"/>
        <end position="121"/>
    </location>
</feature>
<dbReference type="Proteomes" id="UP000069831">
    <property type="component" value="Unassembled WGS sequence"/>
</dbReference>
<keyword evidence="1" id="KW-1133">Transmembrane helix</keyword>
<organism evidence="2 4">
    <name type="scientific">Streptococcus suis</name>
    <dbReference type="NCBI Taxonomy" id="1307"/>
    <lineage>
        <taxon>Bacteria</taxon>
        <taxon>Bacillati</taxon>
        <taxon>Bacillota</taxon>
        <taxon>Bacilli</taxon>
        <taxon>Lactobacillales</taxon>
        <taxon>Streptococcaceae</taxon>
        <taxon>Streptococcus</taxon>
    </lineage>
</organism>
<feature type="transmembrane region" description="Helical" evidence="1">
    <location>
        <begin position="38"/>
        <end position="58"/>
    </location>
</feature>
<evidence type="ECO:0000313" key="5">
    <source>
        <dbReference type="Proteomes" id="UP000074356"/>
    </source>
</evidence>
<dbReference type="AlphaFoldDB" id="A0A116N4N4"/>